<dbReference type="InterPro" id="IPR013320">
    <property type="entry name" value="ConA-like_dom_sf"/>
</dbReference>
<dbReference type="InterPro" id="IPR001870">
    <property type="entry name" value="B30.2/SPRY"/>
</dbReference>
<dbReference type="PROSITE" id="PS50188">
    <property type="entry name" value="B302_SPRY"/>
    <property type="match status" value="1"/>
</dbReference>
<dbReference type="Pfam" id="PF00622">
    <property type="entry name" value="SPRY"/>
    <property type="match status" value="1"/>
</dbReference>
<name>A0A7S0K4Y8_CAFRO</name>
<keyword evidence="1" id="KW-0732">Signal</keyword>
<feature type="chain" id="PRO_5031158856" description="B30.2/SPRY domain-containing protein" evidence="1">
    <location>
        <begin position="19"/>
        <end position="134"/>
    </location>
</feature>
<dbReference type="SUPFAM" id="SSF49899">
    <property type="entry name" value="Concanavalin A-like lectins/glucanases"/>
    <property type="match status" value="1"/>
</dbReference>
<evidence type="ECO:0000256" key="1">
    <source>
        <dbReference type="SAM" id="SignalP"/>
    </source>
</evidence>
<evidence type="ECO:0000259" key="2">
    <source>
        <dbReference type="PROSITE" id="PS50188"/>
    </source>
</evidence>
<evidence type="ECO:0000313" key="3">
    <source>
        <dbReference type="EMBL" id="CAD8569008.1"/>
    </source>
</evidence>
<protein>
    <recommendedName>
        <fullName evidence="2">B30.2/SPRY domain-containing protein</fullName>
    </recommendedName>
</protein>
<dbReference type="InterPro" id="IPR003877">
    <property type="entry name" value="SPRY_dom"/>
</dbReference>
<feature type="signal peptide" evidence="1">
    <location>
        <begin position="1"/>
        <end position="18"/>
    </location>
</feature>
<reference evidence="3" key="1">
    <citation type="submission" date="2021-01" db="EMBL/GenBank/DDBJ databases">
        <authorList>
            <person name="Corre E."/>
            <person name="Pelletier E."/>
            <person name="Niang G."/>
            <person name="Scheremetjew M."/>
            <person name="Finn R."/>
            <person name="Kale V."/>
            <person name="Holt S."/>
            <person name="Cochrane G."/>
            <person name="Meng A."/>
            <person name="Brown T."/>
            <person name="Cohen L."/>
        </authorList>
    </citation>
    <scope>NUCLEOTIDE SEQUENCE</scope>
    <source>
        <strain evidence="3">E4-10</strain>
    </source>
</reference>
<proteinExistence type="predicted"/>
<dbReference type="InterPro" id="IPR043136">
    <property type="entry name" value="B30.2/SPRY_sf"/>
</dbReference>
<gene>
    <name evidence="3" type="ORF">CROE0942_LOCUS13388</name>
</gene>
<sequence>MLCFGLRVLACDAGIAWGFVDARKFHATTDNLGTARHSWAISRTGKRAVSHGSSRPIWEPFCERIRVSAGDHLGATADLDTGSILLYYNGEPLGEAYTDVVGTVHSLVPAVCTGSTAGGSEVVVELVPNHVPTP</sequence>
<dbReference type="CDD" id="cd11709">
    <property type="entry name" value="SPRY"/>
    <property type="match status" value="1"/>
</dbReference>
<dbReference type="EMBL" id="HBET01019795">
    <property type="protein sequence ID" value="CAD8569008.1"/>
    <property type="molecule type" value="Transcribed_RNA"/>
</dbReference>
<dbReference type="Gene3D" id="2.60.120.920">
    <property type="match status" value="1"/>
</dbReference>
<accession>A0A7S0K4Y8</accession>
<dbReference type="AlphaFoldDB" id="A0A7S0K4Y8"/>
<organism evidence="3">
    <name type="scientific">Cafeteria roenbergensis</name>
    <name type="common">Marine flagellate</name>
    <dbReference type="NCBI Taxonomy" id="33653"/>
    <lineage>
        <taxon>Eukaryota</taxon>
        <taxon>Sar</taxon>
        <taxon>Stramenopiles</taxon>
        <taxon>Bigyra</taxon>
        <taxon>Opalozoa</taxon>
        <taxon>Bicosoecida</taxon>
        <taxon>Cafeteriaceae</taxon>
        <taxon>Cafeteria</taxon>
    </lineage>
</organism>
<feature type="domain" description="B30.2/SPRY" evidence="2">
    <location>
        <begin position="1"/>
        <end position="131"/>
    </location>
</feature>